<evidence type="ECO:0008006" key="4">
    <source>
        <dbReference type="Google" id="ProtNLM"/>
    </source>
</evidence>
<evidence type="ECO:0000256" key="1">
    <source>
        <dbReference type="SAM" id="SignalP"/>
    </source>
</evidence>
<accession>W9QWD2</accession>
<dbReference type="AlphaFoldDB" id="W9QWD2"/>
<organism evidence="2 3">
    <name type="scientific">Morus notabilis</name>
    <dbReference type="NCBI Taxonomy" id="981085"/>
    <lineage>
        <taxon>Eukaryota</taxon>
        <taxon>Viridiplantae</taxon>
        <taxon>Streptophyta</taxon>
        <taxon>Embryophyta</taxon>
        <taxon>Tracheophyta</taxon>
        <taxon>Spermatophyta</taxon>
        <taxon>Magnoliopsida</taxon>
        <taxon>eudicotyledons</taxon>
        <taxon>Gunneridae</taxon>
        <taxon>Pentapetalae</taxon>
        <taxon>rosids</taxon>
        <taxon>fabids</taxon>
        <taxon>Rosales</taxon>
        <taxon>Moraceae</taxon>
        <taxon>Moreae</taxon>
        <taxon>Morus</taxon>
    </lineage>
</organism>
<keyword evidence="3" id="KW-1185">Reference proteome</keyword>
<dbReference type="Proteomes" id="UP000030645">
    <property type="component" value="Unassembled WGS sequence"/>
</dbReference>
<feature type="chain" id="PRO_5004930973" description="Root meristem growth factor 8" evidence="1">
    <location>
        <begin position="26"/>
        <end position="143"/>
    </location>
</feature>
<reference evidence="3" key="1">
    <citation type="submission" date="2013-01" db="EMBL/GenBank/DDBJ databases">
        <title>Draft Genome Sequence of a Mulberry Tree, Morus notabilis C.K. Schneid.</title>
        <authorList>
            <person name="He N."/>
            <person name="Zhao S."/>
        </authorList>
    </citation>
    <scope>NUCLEOTIDE SEQUENCE</scope>
</reference>
<gene>
    <name evidence="2" type="ORF">L484_026482</name>
</gene>
<proteinExistence type="predicted"/>
<sequence length="143" mass="16114">MVRLMAVLITVICILFSALFTPCSSLHIPLLQSSSKHAKNELVQPSDVPTFSRKLRINEEVSVVGRAISDSKSNKKKDVLGDKHQNKEQKVVAVVHGSKGTWQEWSTAEGTGDESNFFTMDYSRVRRRRPIHNKSVPVRDRTP</sequence>
<keyword evidence="1" id="KW-0732">Signal</keyword>
<name>W9QWD2_9ROSA</name>
<feature type="signal peptide" evidence="1">
    <location>
        <begin position="1"/>
        <end position="25"/>
    </location>
</feature>
<evidence type="ECO:0000313" key="3">
    <source>
        <dbReference type="Proteomes" id="UP000030645"/>
    </source>
</evidence>
<protein>
    <recommendedName>
        <fullName evidence="4">Root meristem growth factor 8</fullName>
    </recommendedName>
</protein>
<dbReference type="EMBL" id="KE343883">
    <property type="protein sequence ID" value="EXB44898.1"/>
    <property type="molecule type" value="Genomic_DNA"/>
</dbReference>
<evidence type="ECO:0000313" key="2">
    <source>
        <dbReference type="EMBL" id="EXB44898.1"/>
    </source>
</evidence>